<feature type="binding site" evidence="13">
    <location>
        <position position="161"/>
    </location>
    <ligand>
        <name>Fe cation</name>
        <dbReference type="ChEBI" id="CHEBI:24875"/>
    </ligand>
</feature>
<comment type="pathway">
    <text evidence="3">Amino-acid degradation; L-phenylalanine degradation; acetoacetate and fumarate from L-phenylalanine: step 1/6.</text>
</comment>
<keyword evidence="10" id="KW-0503">Monooxygenase</keyword>
<dbReference type="Pfam" id="PF00351">
    <property type="entry name" value="Biopterin_H"/>
    <property type="match status" value="1"/>
</dbReference>
<dbReference type="Proteomes" id="UP000233387">
    <property type="component" value="Unassembled WGS sequence"/>
</dbReference>
<feature type="binding site" evidence="13">
    <location>
        <position position="114"/>
    </location>
    <ligand>
        <name>Fe cation</name>
        <dbReference type="ChEBI" id="CHEBI:24875"/>
    </ligand>
</feature>
<evidence type="ECO:0000313" key="16">
    <source>
        <dbReference type="Proteomes" id="UP000233387"/>
    </source>
</evidence>
<dbReference type="EC" id="1.14.16.1" evidence="5"/>
<dbReference type="NCBIfam" id="NF008877">
    <property type="entry name" value="PRK11913.1-2"/>
    <property type="match status" value="1"/>
</dbReference>
<protein>
    <recommendedName>
        <fullName evidence="6">Phenylalanine-4-hydroxylase</fullName>
        <ecNumber evidence="5">1.14.16.1</ecNumber>
    </recommendedName>
    <alternativeName>
        <fullName evidence="12">Phe-4-monooxygenase</fullName>
    </alternativeName>
</protein>
<dbReference type="InterPro" id="IPR001273">
    <property type="entry name" value="ArAA_hydroxylase"/>
</dbReference>
<evidence type="ECO:0000256" key="11">
    <source>
        <dbReference type="ARBA" id="ARBA00023232"/>
    </source>
</evidence>
<dbReference type="PRINTS" id="PR00372">
    <property type="entry name" value="FYWHYDRXLASE"/>
</dbReference>
<evidence type="ECO:0000256" key="6">
    <source>
        <dbReference type="ARBA" id="ARBA00020276"/>
    </source>
</evidence>
<keyword evidence="8" id="KW-0560">Oxidoreductase</keyword>
<dbReference type="InterPro" id="IPR005960">
    <property type="entry name" value="Phe-4-hydroxylase_mono"/>
</dbReference>
<keyword evidence="16" id="KW-1185">Reference proteome</keyword>
<reference evidence="15 16" key="1">
    <citation type="submission" date="2017-06" db="EMBL/GenBank/DDBJ databases">
        <title>Raineya orbicola gen. nov., sp. nov. a slightly thermophilic bacterium of the phylum Bacteroidetes and the description of Raineyaceae fam. nov.</title>
        <authorList>
            <person name="Albuquerque L."/>
            <person name="Polonia A.R.M."/>
            <person name="Barroso C."/>
            <person name="Froufe H.J.C."/>
            <person name="Lage O."/>
            <person name="Lobo-Da-Cunha A."/>
            <person name="Egas C."/>
            <person name="Da Costa M.S."/>
        </authorList>
    </citation>
    <scope>NUCLEOTIDE SEQUENCE [LARGE SCALE GENOMIC DNA]</scope>
    <source>
        <strain evidence="15 16">SPSPC-11</strain>
    </source>
</reference>
<keyword evidence="11" id="KW-0585">Phenylalanine catabolism</keyword>
<dbReference type="GO" id="GO:0005506">
    <property type="term" value="F:iron ion binding"/>
    <property type="evidence" value="ECO:0007669"/>
    <property type="project" value="InterPro"/>
</dbReference>
<evidence type="ECO:0000256" key="12">
    <source>
        <dbReference type="ARBA" id="ARBA00029922"/>
    </source>
</evidence>
<organism evidence="15 16">
    <name type="scientific">Raineya orbicola</name>
    <dbReference type="NCBI Taxonomy" id="2016530"/>
    <lineage>
        <taxon>Bacteria</taxon>
        <taxon>Pseudomonadati</taxon>
        <taxon>Bacteroidota</taxon>
        <taxon>Cytophagia</taxon>
        <taxon>Cytophagales</taxon>
        <taxon>Raineyaceae</taxon>
        <taxon>Raineya</taxon>
    </lineage>
</organism>
<dbReference type="AlphaFoldDB" id="A0A2N3IF51"/>
<dbReference type="SUPFAM" id="SSF56534">
    <property type="entry name" value="Aromatic aminoacid monoxygenases, catalytic and oligomerization domains"/>
    <property type="match status" value="1"/>
</dbReference>
<evidence type="ECO:0000256" key="10">
    <source>
        <dbReference type="ARBA" id="ARBA00023033"/>
    </source>
</evidence>
<evidence type="ECO:0000256" key="8">
    <source>
        <dbReference type="ARBA" id="ARBA00023002"/>
    </source>
</evidence>
<dbReference type="GO" id="GO:0004505">
    <property type="term" value="F:phenylalanine 4-monooxygenase activity"/>
    <property type="evidence" value="ECO:0007669"/>
    <property type="project" value="UniProtKB-EC"/>
</dbReference>
<name>A0A2N3IF51_9BACT</name>
<sequence length="251" mass="29394">MLPKMRQEYEKYTEEDFEVWKILFERQMKNLPGKATQEYLDGIERVGFVADRIPNFDEVNERLKKYTGWRIYVVPGLLPNKEFFELMKDGNFCATTWLRKKSQLDYLQEPDMFHDVFGHVPLLTNQDLCNFLVDLSKIALQYIESEIAIELIARLYWYTVEFGLINEPQGLRIYGAGILSSSGESDYSLFSDIPQRVPFNVAEILDTPYIKDRYQSKYFVIDSFEQLYSSVPEIARLVGKAVAENWEVVIS</sequence>
<dbReference type="GO" id="GO:0006559">
    <property type="term" value="P:L-phenylalanine catabolic process"/>
    <property type="evidence" value="ECO:0007669"/>
    <property type="project" value="UniProtKB-UniPathway"/>
</dbReference>
<comment type="catalytic activity">
    <reaction evidence="1">
        <text>(6R)-L-erythro-5,6,7,8-tetrahydrobiopterin + L-phenylalanine + O2 = (4aS,6R)-4a-hydroxy-L-erythro-5,6,7,8-tetrahydrobiopterin + L-tyrosine</text>
        <dbReference type="Rhea" id="RHEA:20273"/>
        <dbReference type="ChEBI" id="CHEBI:15379"/>
        <dbReference type="ChEBI" id="CHEBI:15642"/>
        <dbReference type="ChEBI" id="CHEBI:58095"/>
        <dbReference type="ChEBI" id="CHEBI:58315"/>
        <dbReference type="ChEBI" id="CHEBI:59560"/>
        <dbReference type="EC" id="1.14.16.1"/>
    </reaction>
</comment>
<evidence type="ECO:0000259" key="14">
    <source>
        <dbReference type="PROSITE" id="PS51410"/>
    </source>
</evidence>
<dbReference type="PROSITE" id="PS00367">
    <property type="entry name" value="BH4_AAA_HYDROXYL_1"/>
    <property type="match status" value="1"/>
</dbReference>
<dbReference type="PROSITE" id="PS51410">
    <property type="entry name" value="BH4_AAA_HYDROXYL_2"/>
    <property type="match status" value="1"/>
</dbReference>
<dbReference type="RefSeq" id="WP_243390566.1">
    <property type="nucleotide sequence ID" value="NZ_NKXO01000022.1"/>
</dbReference>
<dbReference type="InterPro" id="IPR018301">
    <property type="entry name" value="ArAA_hydroxylase_Fe/CU_BS"/>
</dbReference>
<dbReference type="Gene3D" id="1.10.800.10">
    <property type="entry name" value="Aromatic amino acid hydroxylase"/>
    <property type="match status" value="1"/>
</dbReference>
<dbReference type="PANTHER" id="PTHR11473:SF24">
    <property type="entry name" value="PHENYLALANINE-4-HYDROXYLASE"/>
    <property type="match status" value="1"/>
</dbReference>
<evidence type="ECO:0000256" key="1">
    <source>
        <dbReference type="ARBA" id="ARBA00001060"/>
    </source>
</evidence>
<evidence type="ECO:0000256" key="2">
    <source>
        <dbReference type="ARBA" id="ARBA00001954"/>
    </source>
</evidence>
<comment type="similarity">
    <text evidence="4">Belongs to the biopterin-dependent aromatic amino acid hydroxylase family.</text>
</comment>
<dbReference type="InterPro" id="IPR019774">
    <property type="entry name" value="Aromatic-AA_hydroxylase_C"/>
</dbReference>
<evidence type="ECO:0000256" key="13">
    <source>
        <dbReference type="PIRSR" id="PIRSR601273-2"/>
    </source>
</evidence>
<evidence type="ECO:0000256" key="3">
    <source>
        <dbReference type="ARBA" id="ARBA00005088"/>
    </source>
</evidence>
<dbReference type="EMBL" id="NKXO01000022">
    <property type="protein sequence ID" value="PKQ68915.1"/>
    <property type="molecule type" value="Genomic_DNA"/>
</dbReference>
<dbReference type="InterPro" id="IPR036951">
    <property type="entry name" value="ArAA_hydroxylase_sf"/>
</dbReference>
<dbReference type="NCBIfam" id="TIGR01267">
    <property type="entry name" value="Phe4hydrox_mono"/>
    <property type="match status" value="1"/>
</dbReference>
<dbReference type="PANTHER" id="PTHR11473">
    <property type="entry name" value="AROMATIC AMINO ACID HYDROXYLASE"/>
    <property type="match status" value="1"/>
</dbReference>
<evidence type="ECO:0000256" key="7">
    <source>
        <dbReference type="ARBA" id="ARBA00022723"/>
    </source>
</evidence>
<keyword evidence="7 13" id="KW-0479">Metal-binding</keyword>
<comment type="caution">
    <text evidence="15">The sequence shown here is derived from an EMBL/GenBank/DDBJ whole genome shotgun (WGS) entry which is preliminary data.</text>
</comment>
<keyword evidence="9 13" id="KW-0408">Iron</keyword>
<evidence type="ECO:0000256" key="5">
    <source>
        <dbReference type="ARBA" id="ARBA00011995"/>
    </source>
</evidence>
<feature type="binding site" evidence="13">
    <location>
        <position position="119"/>
    </location>
    <ligand>
        <name>Fe cation</name>
        <dbReference type="ChEBI" id="CHEBI:24875"/>
    </ligand>
</feature>
<evidence type="ECO:0000256" key="9">
    <source>
        <dbReference type="ARBA" id="ARBA00023004"/>
    </source>
</evidence>
<dbReference type="UniPathway" id="UPA00139">
    <property type="reaction ID" value="UER00337"/>
</dbReference>
<proteinExistence type="inferred from homology"/>
<comment type="cofactor">
    <cofactor evidence="2 13">
        <name>Fe(2+)</name>
        <dbReference type="ChEBI" id="CHEBI:29033"/>
    </cofactor>
</comment>
<dbReference type="InterPro" id="IPR036329">
    <property type="entry name" value="Aro-AA_hydroxylase_C_sf"/>
</dbReference>
<evidence type="ECO:0000313" key="15">
    <source>
        <dbReference type="EMBL" id="PKQ68915.1"/>
    </source>
</evidence>
<gene>
    <name evidence="15" type="ORF">Rain11_1570</name>
</gene>
<evidence type="ECO:0000256" key="4">
    <source>
        <dbReference type="ARBA" id="ARBA00009712"/>
    </source>
</evidence>
<feature type="domain" description="Biopterin-dependent aromatic amino acid hydroxylase family profile" evidence="14">
    <location>
        <begin position="1"/>
        <end position="251"/>
    </location>
</feature>
<accession>A0A2N3IF51</accession>